<dbReference type="PROSITE" id="PS00028">
    <property type="entry name" value="ZINC_FINGER_C2H2_1"/>
    <property type="match status" value="2"/>
</dbReference>
<dbReference type="GO" id="GO:0000978">
    <property type="term" value="F:RNA polymerase II cis-regulatory region sequence-specific DNA binding"/>
    <property type="evidence" value="ECO:0007669"/>
    <property type="project" value="TreeGrafter"/>
</dbReference>
<gene>
    <name evidence="10" type="ORF">NA56DRAFT_752734</name>
</gene>
<evidence type="ECO:0000313" key="10">
    <source>
        <dbReference type="EMBL" id="PMD16756.1"/>
    </source>
</evidence>
<evidence type="ECO:0000256" key="2">
    <source>
        <dbReference type="ARBA" id="ARBA00022723"/>
    </source>
</evidence>
<feature type="domain" description="C2H2-type" evidence="9">
    <location>
        <begin position="546"/>
        <end position="575"/>
    </location>
</feature>
<evidence type="ECO:0000259" key="9">
    <source>
        <dbReference type="PROSITE" id="PS50157"/>
    </source>
</evidence>
<dbReference type="PANTHER" id="PTHR24388">
    <property type="entry name" value="ZINC FINGER PROTEIN"/>
    <property type="match status" value="1"/>
</dbReference>
<sequence>MFQHSGGLVSAYFHWPCKAQGCGPSCFGLWEALFLPVFIGRTAAAYTGASRCYWHSLLKIVPVDAAFYGPPQPGWSLPALAQSTCESVTTRAPSISKPDTPQPYASFTTFLVRSPEIDDFETFDDSLVAFSNLETSLLQSDLDFWNLEFPITETLGPVIEPSDSLPLFPRDPAIEQTVEELLEIAGEAPSQRDGPSLISTVSSFAPTPSPTSSPSPSIRCSWPTCEKVFKNRSDYKYVPPPDSVLPDLIYSLDSAITADTTTYRSSVCPVLFVKPQRESLIGTLTRSLNKKGKPFSRKDGCRKHMRRRHRTMDDQVVDCDMDEETKIIRRQKKEARRDFRDTNSFSDGLNNKAYTDGLGSTPQSCKTFDFPFGDGPLQQNLAFSSESAPVQNITHPSGHLLGDFNAFQDPFTFSSFVITNHSFNLSNETFFSLLDTPFHQPQQTPFEPVNICGTGSHSEIPVVYSNLISPISNDHYPQNALGNLNFQPSPSFDTVVPSVAAQTPSVKLPDTVDCESNQSQLPEPDTPIPLNHSESLSPSLSSTDEIRCAWPSCNKVFSKRITYKQHTRSHTKPYQCLFCSDRYAIKPHHDRHVNERHRMTEKYYCRVPTCDRSLAGGGKPFPRMDNCRRHMHGAHRFSKDEARLCDMDEETRRIRAGRNIGRRTAS</sequence>
<dbReference type="SMART" id="SM00355">
    <property type="entry name" value="ZnF_C2H2"/>
    <property type="match status" value="3"/>
</dbReference>
<evidence type="ECO:0000256" key="1">
    <source>
        <dbReference type="ARBA" id="ARBA00004123"/>
    </source>
</evidence>
<evidence type="ECO:0000256" key="5">
    <source>
        <dbReference type="ARBA" id="ARBA00022833"/>
    </source>
</evidence>
<evidence type="ECO:0000313" key="11">
    <source>
        <dbReference type="Proteomes" id="UP000235672"/>
    </source>
</evidence>
<keyword evidence="2" id="KW-0479">Metal-binding</keyword>
<proteinExistence type="predicted"/>
<keyword evidence="11" id="KW-1185">Reference proteome</keyword>
<evidence type="ECO:0000256" key="8">
    <source>
        <dbReference type="SAM" id="MobiDB-lite"/>
    </source>
</evidence>
<evidence type="ECO:0000256" key="6">
    <source>
        <dbReference type="ARBA" id="ARBA00023242"/>
    </source>
</evidence>
<keyword evidence="5" id="KW-0862">Zinc</keyword>
<dbReference type="AlphaFoldDB" id="A0A2J6PS43"/>
<dbReference type="GO" id="GO:0008270">
    <property type="term" value="F:zinc ion binding"/>
    <property type="evidence" value="ECO:0007669"/>
    <property type="project" value="UniProtKB-KW"/>
</dbReference>
<comment type="subcellular location">
    <subcellularLocation>
        <location evidence="1">Nucleus</location>
    </subcellularLocation>
</comment>
<reference evidence="10 11" key="1">
    <citation type="submission" date="2016-05" db="EMBL/GenBank/DDBJ databases">
        <title>A degradative enzymes factory behind the ericoid mycorrhizal symbiosis.</title>
        <authorList>
            <consortium name="DOE Joint Genome Institute"/>
            <person name="Martino E."/>
            <person name="Morin E."/>
            <person name="Grelet G."/>
            <person name="Kuo A."/>
            <person name="Kohler A."/>
            <person name="Daghino S."/>
            <person name="Barry K."/>
            <person name="Choi C."/>
            <person name="Cichocki N."/>
            <person name="Clum A."/>
            <person name="Copeland A."/>
            <person name="Hainaut M."/>
            <person name="Haridas S."/>
            <person name="Labutti K."/>
            <person name="Lindquist E."/>
            <person name="Lipzen A."/>
            <person name="Khouja H.-R."/>
            <person name="Murat C."/>
            <person name="Ohm R."/>
            <person name="Olson A."/>
            <person name="Spatafora J."/>
            <person name="Veneault-Fourrey C."/>
            <person name="Henrissat B."/>
            <person name="Grigoriev I."/>
            <person name="Martin F."/>
            <person name="Perotto S."/>
        </authorList>
    </citation>
    <scope>NUCLEOTIDE SEQUENCE [LARGE SCALE GENOMIC DNA]</scope>
    <source>
        <strain evidence="10 11">UAMH 7357</strain>
    </source>
</reference>
<keyword evidence="3" id="KW-0677">Repeat</keyword>
<dbReference type="Proteomes" id="UP000235672">
    <property type="component" value="Unassembled WGS sequence"/>
</dbReference>
<keyword evidence="6" id="KW-0539">Nucleus</keyword>
<organism evidence="10 11">
    <name type="scientific">Hyaloscypha hepaticicola</name>
    <dbReference type="NCBI Taxonomy" id="2082293"/>
    <lineage>
        <taxon>Eukaryota</taxon>
        <taxon>Fungi</taxon>
        <taxon>Dikarya</taxon>
        <taxon>Ascomycota</taxon>
        <taxon>Pezizomycotina</taxon>
        <taxon>Leotiomycetes</taxon>
        <taxon>Helotiales</taxon>
        <taxon>Hyaloscyphaceae</taxon>
        <taxon>Hyaloscypha</taxon>
    </lineage>
</organism>
<dbReference type="EMBL" id="KZ613503">
    <property type="protein sequence ID" value="PMD16756.1"/>
    <property type="molecule type" value="Genomic_DNA"/>
</dbReference>
<evidence type="ECO:0000256" key="4">
    <source>
        <dbReference type="ARBA" id="ARBA00022771"/>
    </source>
</evidence>
<dbReference type="InterPro" id="IPR050527">
    <property type="entry name" value="Snail/Krueppel_Znf"/>
</dbReference>
<dbReference type="PROSITE" id="PS50157">
    <property type="entry name" value="ZINC_FINGER_C2H2_2"/>
    <property type="match status" value="1"/>
</dbReference>
<dbReference type="OrthoDB" id="3563638at2759"/>
<dbReference type="InterPro" id="IPR036236">
    <property type="entry name" value="Znf_C2H2_sf"/>
</dbReference>
<dbReference type="GO" id="GO:0005634">
    <property type="term" value="C:nucleus"/>
    <property type="evidence" value="ECO:0007669"/>
    <property type="project" value="UniProtKB-SubCell"/>
</dbReference>
<name>A0A2J6PS43_9HELO</name>
<dbReference type="STRING" id="1745343.A0A2J6PS43"/>
<dbReference type="GO" id="GO:0000981">
    <property type="term" value="F:DNA-binding transcription factor activity, RNA polymerase II-specific"/>
    <property type="evidence" value="ECO:0007669"/>
    <property type="project" value="TreeGrafter"/>
</dbReference>
<keyword evidence="4 7" id="KW-0863">Zinc-finger</keyword>
<dbReference type="SUPFAM" id="SSF57667">
    <property type="entry name" value="beta-beta-alpha zinc fingers"/>
    <property type="match status" value="1"/>
</dbReference>
<dbReference type="PANTHER" id="PTHR24388:SF54">
    <property type="entry name" value="PROTEIN ESCARGOT"/>
    <property type="match status" value="1"/>
</dbReference>
<dbReference type="InterPro" id="IPR013087">
    <property type="entry name" value="Znf_C2H2_type"/>
</dbReference>
<protein>
    <recommendedName>
        <fullName evidence="9">C2H2-type domain-containing protein</fullName>
    </recommendedName>
</protein>
<accession>A0A2J6PS43</accession>
<evidence type="ECO:0000256" key="7">
    <source>
        <dbReference type="PROSITE-ProRule" id="PRU00042"/>
    </source>
</evidence>
<feature type="region of interest" description="Disordered" evidence="8">
    <location>
        <begin position="509"/>
        <end position="536"/>
    </location>
</feature>
<evidence type="ECO:0000256" key="3">
    <source>
        <dbReference type="ARBA" id="ARBA00022737"/>
    </source>
</evidence>
<dbReference type="Gene3D" id="3.30.160.60">
    <property type="entry name" value="Classic Zinc Finger"/>
    <property type="match status" value="1"/>
</dbReference>